<dbReference type="InterPro" id="IPR002575">
    <property type="entry name" value="Aminoglycoside_PTrfase"/>
</dbReference>
<dbReference type="InterPro" id="IPR011009">
    <property type="entry name" value="Kinase-like_dom_sf"/>
</dbReference>
<gene>
    <name evidence="2" type="ORF">ACFPYJ_31610</name>
</gene>
<dbReference type="SUPFAM" id="SSF56112">
    <property type="entry name" value="Protein kinase-like (PK-like)"/>
    <property type="match status" value="1"/>
</dbReference>
<reference evidence="3" key="1">
    <citation type="journal article" date="2019" name="Int. J. Syst. Evol. Microbiol.">
        <title>The Global Catalogue of Microorganisms (GCM) 10K type strain sequencing project: providing services to taxonomists for standard genome sequencing and annotation.</title>
        <authorList>
            <consortium name="The Broad Institute Genomics Platform"/>
            <consortium name="The Broad Institute Genome Sequencing Center for Infectious Disease"/>
            <person name="Wu L."/>
            <person name="Ma J."/>
        </authorList>
    </citation>
    <scope>NUCLEOTIDE SEQUENCE [LARGE SCALE GENOMIC DNA]</scope>
    <source>
        <strain evidence="3">CGMCC 1.3240</strain>
    </source>
</reference>
<evidence type="ECO:0000313" key="3">
    <source>
        <dbReference type="Proteomes" id="UP001596047"/>
    </source>
</evidence>
<evidence type="ECO:0000313" key="2">
    <source>
        <dbReference type="EMBL" id="MFC5653589.1"/>
    </source>
</evidence>
<sequence>MKFHIEDSLLMDHLNQSYGIHAESLQFIPMGDSAYSYQVNGRNGQKYYLKLFDQQNERHRTSIQRLDNYLPLTWKMYHQNLFPTVTYPLKNLKGEFKASFNGVTTVLFNFIEGETLAEAYPFSSQIVQDIAQSAAGIHLITPHIDPSTVMNETFDISFESDLVQCINVLEHNVIFDNQIKQSLRGHILSKKEHIFSLLHLVRELRQVAIRASNEKVLCHGDIWGGNLIRHANDLYFIDWESAIIAPREFDMIGYIGEEFEVFLPAYEEHFGQFVTVNLDVIRFYAYRHHLRNLTNWLMNILYRNIEQAQNENDLEMILHHCMNRWDQIEPKVKAAGEFLNKRPVSQ</sequence>
<dbReference type="Pfam" id="PF01636">
    <property type="entry name" value="APH"/>
    <property type="match status" value="1"/>
</dbReference>
<name>A0ABW0W950_9BACL</name>
<feature type="domain" description="Aminoglycoside phosphotransferase" evidence="1">
    <location>
        <begin position="25"/>
        <end position="255"/>
    </location>
</feature>
<dbReference type="RefSeq" id="WP_379192464.1">
    <property type="nucleotide sequence ID" value="NZ_JBHSOW010000130.1"/>
</dbReference>
<accession>A0ABW0W950</accession>
<keyword evidence="3" id="KW-1185">Reference proteome</keyword>
<evidence type="ECO:0000259" key="1">
    <source>
        <dbReference type="Pfam" id="PF01636"/>
    </source>
</evidence>
<dbReference type="Proteomes" id="UP001596047">
    <property type="component" value="Unassembled WGS sequence"/>
</dbReference>
<comment type="caution">
    <text evidence="2">The sequence shown here is derived from an EMBL/GenBank/DDBJ whole genome shotgun (WGS) entry which is preliminary data.</text>
</comment>
<dbReference type="EMBL" id="JBHSOW010000130">
    <property type="protein sequence ID" value="MFC5653589.1"/>
    <property type="molecule type" value="Genomic_DNA"/>
</dbReference>
<protein>
    <submittedName>
        <fullName evidence="2">Phosphotransferase</fullName>
    </submittedName>
</protein>
<dbReference type="Gene3D" id="1.10.510.10">
    <property type="entry name" value="Transferase(Phosphotransferase) domain 1"/>
    <property type="match status" value="1"/>
</dbReference>
<organism evidence="2 3">
    <name type="scientific">Paenibacillus solisilvae</name>
    <dbReference type="NCBI Taxonomy" id="2486751"/>
    <lineage>
        <taxon>Bacteria</taxon>
        <taxon>Bacillati</taxon>
        <taxon>Bacillota</taxon>
        <taxon>Bacilli</taxon>
        <taxon>Bacillales</taxon>
        <taxon>Paenibacillaceae</taxon>
        <taxon>Paenibacillus</taxon>
    </lineage>
</organism>
<dbReference type="Gene3D" id="3.30.200.20">
    <property type="entry name" value="Phosphorylase Kinase, domain 1"/>
    <property type="match status" value="1"/>
</dbReference>
<proteinExistence type="predicted"/>
<dbReference type="Gene3D" id="1.20.58.840">
    <property type="match status" value="1"/>
</dbReference>